<dbReference type="Pfam" id="PF14237">
    <property type="entry name" value="GYF_2"/>
    <property type="match status" value="1"/>
</dbReference>
<dbReference type="RefSeq" id="WP_377316153.1">
    <property type="nucleotide sequence ID" value="NZ_JBHSNF010000001.1"/>
</dbReference>
<feature type="domain" description="RDD" evidence="7">
    <location>
        <begin position="87"/>
        <end position="232"/>
    </location>
</feature>
<evidence type="ECO:0000256" key="1">
    <source>
        <dbReference type="ARBA" id="ARBA00004651"/>
    </source>
</evidence>
<gene>
    <name evidence="9" type="ORF">ACFPPA_00370</name>
</gene>
<feature type="domain" description="GYF" evidence="8">
    <location>
        <begin position="5"/>
        <end position="47"/>
    </location>
</feature>
<feature type="transmembrane region" description="Helical" evidence="6">
    <location>
        <begin position="201"/>
        <end position="220"/>
    </location>
</feature>
<dbReference type="Pfam" id="PF06271">
    <property type="entry name" value="RDD"/>
    <property type="match status" value="1"/>
</dbReference>
<keyword evidence="10" id="KW-1185">Reference proteome</keyword>
<accession>A0ABW0QHW7</accession>
<dbReference type="InterPro" id="IPR010432">
    <property type="entry name" value="RDD"/>
</dbReference>
<evidence type="ECO:0000256" key="3">
    <source>
        <dbReference type="ARBA" id="ARBA00022692"/>
    </source>
</evidence>
<keyword evidence="5 6" id="KW-0472">Membrane</keyword>
<comment type="subcellular location">
    <subcellularLocation>
        <location evidence="1">Cell membrane</location>
        <topology evidence="1">Multi-pass membrane protein</topology>
    </subcellularLocation>
</comment>
<sequence>MEVWIGRDGERHGPYKEDDVRQWLRSGQVSPKDLAWYEGLADWQPLSVLFPDEAKATPPPLDASNPYAAPTAPLLPQVTTAALEDHAGFWKRVGAYILDAIILYIPQLLIQKAFGVDAAKETLQQAVLNAGGDMQLVMTAQQQFYAAIWPAMLLGLVLGWLYFALCESSAWQATLGKLALGIRVTDLQGHRISFPRALGRYPAKILSGLILGIGFLMVAWTQRKQGLHDMIVGTLVLNGRASEFNDASRPAASGSSFSA</sequence>
<evidence type="ECO:0000256" key="4">
    <source>
        <dbReference type="ARBA" id="ARBA00022989"/>
    </source>
</evidence>
<evidence type="ECO:0000256" key="5">
    <source>
        <dbReference type="ARBA" id="ARBA00023136"/>
    </source>
</evidence>
<evidence type="ECO:0000259" key="8">
    <source>
        <dbReference type="Pfam" id="PF14237"/>
    </source>
</evidence>
<dbReference type="PANTHER" id="PTHR36115">
    <property type="entry name" value="PROLINE-RICH ANTIGEN HOMOLOG-RELATED"/>
    <property type="match status" value="1"/>
</dbReference>
<comment type="caution">
    <text evidence="9">The sequence shown here is derived from an EMBL/GenBank/DDBJ whole genome shotgun (WGS) entry which is preliminary data.</text>
</comment>
<organism evidence="9 10">
    <name type="scientific">Rhodanobacter ginsengisoli</name>
    <dbReference type="NCBI Taxonomy" id="418646"/>
    <lineage>
        <taxon>Bacteria</taxon>
        <taxon>Pseudomonadati</taxon>
        <taxon>Pseudomonadota</taxon>
        <taxon>Gammaproteobacteria</taxon>
        <taxon>Lysobacterales</taxon>
        <taxon>Rhodanobacteraceae</taxon>
        <taxon>Rhodanobacter</taxon>
    </lineage>
</organism>
<feature type="transmembrane region" description="Helical" evidence="6">
    <location>
        <begin position="144"/>
        <end position="165"/>
    </location>
</feature>
<dbReference type="EMBL" id="JBHSNF010000001">
    <property type="protein sequence ID" value="MFC5524186.1"/>
    <property type="molecule type" value="Genomic_DNA"/>
</dbReference>
<dbReference type="InterPro" id="IPR051791">
    <property type="entry name" value="Pra-immunoreactive"/>
</dbReference>
<evidence type="ECO:0000313" key="9">
    <source>
        <dbReference type="EMBL" id="MFC5524186.1"/>
    </source>
</evidence>
<keyword evidence="2" id="KW-1003">Cell membrane</keyword>
<evidence type="ECO:0000259" key="7">
    <source>
        <dbReference type="Pfam" id="PF06271"/>
    </source>
</evidence>
<evidence type="ECO:0000256" key="6">
    <source>
        <dbReference type="SAM" id="Phobius"/>
    </source>
</evidence>
<dbReference type="InterPro" id="IPR025640">
    <property type="entry name" value="GYF_2"/>
</dbReference>
<proteinExistence type="predicted"/>
<protein>
    <submittedName>
        <fullName evidence="9">RDD family protein</fullName>
    </submittedName>
</protein>
<evidence type="ECO:0000313" key="10">
    <source>
        <dbReference type="Proteomes" id="UP001596114"/>
    </source>
</evidence>
<dbReference type="PANTHER" id="PTHR36115:SF4">
    <property type="entry name" value="MEMBRANE PROTEIN"/>
    <property type="match status" value="1"/>
</dbReference>
<keyword evidence="4 6" id="KW-1133">Transmembrane helix</keyword>
<name>A0ABW0QHW7_9GAMM</name>
<reference evidence="10" key="1">
    <citation type="journal article" date="2019" name="Int. J. Syst. Evol. Microbiol.">
        <title>The Global Catalogue of Microorganisms (GCM) 10K type strain sequencing project: providing services to taxonomists for standard genome sequencing and annotation.</title>
        <authorList>
            <consortium name="The Broad Institute Genomics Platform"/>
            <consortium name="The Broad Institute Genome Sequencing Center for Infectious Disease"/>
            <person name="Wu L."/>
            <person name="Ma J."/>
        </authorList>
    </citation>
    <scope>NUCLEOTIDE SEQUENCE [LARGE SCALE GENOMIC DNA]</scope>
    <source>
        <strain evidence="10">CGMCC 1.16619</strain>
    </source>
</reference>
<keyword evidence="3 6" id="KW-0812">Transmembrane</keyword>
<dbReference type="Proteomes" id="UP001596114">
    <property type="component" value="Unassembled WGS sequence"/>
</dbReference>
<evidence type="ECO:0000256" key="2">
    <source>
        <dbReference type="ARBA" id="ARBA00022475"/>
    </source>
</evidence>